<dbReference type="Proteomes" id="UP000011618">
    <property type="component" value="Unassembled WGS sequence"/>
</dbReference>
<evidence type="ECO:0000313" key="1">
    <source>
        <dbReference type="EMBL" id="ELY75197.1"/>
    </source>
</evidence>
<organism evidence="1 2">
    <name type="scientific">Natrinema pallidum DSM 3751</name>
    <dbReference type="NCBI Taxonomy" id="1227495"/>
    <lineage>
        <taxon>Archaea</taxon>
        <taxon>Methanobacteriati</taxon>
        <taxon>Methanobacteriota</taxon>
        <taxon>Stenosarchaea group</taxon>
        <taxon>Halobacteria</taxon>
        <taxon>Halobacteriales</taxon>
        <taxon>Natrialbaceae</taxon>
        <taxon>Natrinema</taxon>
    </lineage>
</organism>
<name>L9YP14_9EURY</name>
<reference evidence="1 2" key="1">
    <citation type="journal article" date="2014" name="PLoS Genet.">
        <title>Phylogenetically driven sequencing of extremely halophilic archaea reveals strategies for static and dynamic osmo-response.</title>
        <authorList>
            <person name="Becker E.A."/>
            <person name="Seitzer P.M."/>
            <person name="Tritt A."/>
            <person name="Larsen D."/>
            <person name="Krusor M."/>
            <person name="Yao A.I."/>
            <person name="Wu D."/>
            <person name="Madern D."/>
            <person name="Eisen J.A."/>
            <person name="Darling A.E."/>
            <person name="Facciotti M.T."/>
        </authorList>
    </citation>
    <scope>NUCLEOTIDE SEQUENCE [LARGE SCALE GENOMIC DNA]</scope>
    <source>
        <strain evidence="1 2">DSM 3751</strain>
    </source>
</reference>
<proteinExistence type="predicted"/>
<gene>
    <name evidence="1" type="ORF">C487_13637</name>
</gene>
<protein>
    <submittedName>
        <fullName evidence="1">Uncharacterized protein</fullName>
    </submittedName>
</protein>
<dbReference type="EMBL" id="AOII01000081">
    <property type="protein sequence ID" value="ELY75197.1"/>
    <property type="molecule type" value="Genomic_DNA"/>
</dbReference>
<sequence>MDDVRWQRLSSSLADGTITSDSAPTRPAFESAAATKFLKKSLNVSSKTAAVMIKMRNAKNMIAACRPVSVVPSRKSSIAMSVPFVSRGDGTRRS</sequence>
<dbReference type="AlphaFoldDB" id="L9YP14"/>
<comment type="caution">
    <text evidence="1">The sequence shown here is derived from an EMBL/GenBank/DDBJ whole genome shotgun (WGS) entry which is preliminary data.</text>
</comment>
<accession>L9YP14</accession>
<evidence type="ECO:0000313" key="2">
    <source>
        <dbReference type="Proteomes" id="UP000011618"/>
    </source>
</evidence>